<dbReference type="KEGG" id="vg:80544245"/>
<accession>A0AAX3AUD1</accession>
<reference evidence="1 2" key="1">
    <citation type="journal article" date="2022" name="Virus Genes">
        <title>The complete genome sequence of an alphabaculovirus from the brown tussock moth, Olene mendosa Hubner, expands our knowledge of lymantriine baculovirus diversity and evolution.</title>
        <authorList>
            <person name="Harrison R.L."/>
            <person name="Rowley D.L."/>
        </authorList>
    </citation>
    <scope>NUCLEOTIDE SEQUENCE [LARGE SCALE GENOMIC DNA]</scope>
    <source>
        <strain evidence="1">435</strain>
    </source>
</reference>
<dbReference type="RefSeq" id="YP_010805351.1">
    <property type="nucleotide sequence ID" value="NC_077147.1"/>
</dbReference>
<keyword evidence="2" id="KW-1185">Reference proteome</keyword>
<evidence type="ECO:0000313" key="1">
    <source>
        <dbReference type="EMBL" id="UOQ18850.1"/>
    </source>
</evidence>
<proteinExistence type="predicted"/>
<dbReference type="EMBL" id="MZ766431">
    <property type="protein sequence ID" value="UOQ18850.1"/>
    <property type="molecule type" value="Genomic_DNA"/>
</dbReference>
<dbReference type="GeneID" id="80544245"/>
<sequence length="218" mass="25095">MDRLPVEMWREIASYFTPGDNNAFRLMQAVDCALDERHWRFVFAQELRELDECGFRAKHKLHDDAPLAFNVTFRMLEGADVCEVCDRLSQFCFCVAYNTVSGHECRRDAYEAPVCSHCETFEYRQERMFADMLSTNGKDGYYTFRTGATSSRVVMLNWNNATDEARQCVQRARADAGVDLLKMCALYLVNNMEPRCADGTVDVFCFSFKQNSRAKLGV</sequence>
<protein>
    <submittedName>
        <fullName evidence="1">Uncharacterized protein</fullName>
    </submittedName>
</protein>
<evidence type="ECO:0000313" key="2">
    <source>
        <dbReference type="Proteomes" id="UP001157381"/>
    </source>
</evidence>
<dbReference type="Proteomes" id="UP001157381">
    <property type="component" value="Segment"/>
</dbReference>
<organism evidence="1 2">
    <name type="scientific">Olene mendosa nucleopolyhedrovirus</name>
    <dbReference type="NCBI Taxonomy" id="2933796"/>
    <lineage>
        <taxon>Viruses</taxon>
        <taxon>Viruses incertae sedis</taxon>
        <taxon>Naldaviricetes</taxon>
        <taxon>Lefavirales</taxon>
        <taxon>Baculoviridae</taxon>
        <taxon>Alphabaculovirus</taxon>
        <taxon>Alphabaculovirus olmendosae</taxon>
    </lineage>
</organism>
<name>A0AAX3AUD1_9ABAC</name>